<protein>
    <recommendedName>
        <fullName evidence="3">SseB protein N-terminal domain-containing protein</fullName>
    </recommendedName>
</protein>
<reference evidence="1 2" key="1">
    <citation type="submission" date="2013-08" db="EMBL/GenBank/DDBJ databases">
        <title>The genome sequence of Knoellia subterranea.</title>
        <authorList>
            <person name="Zhu W."/>
            <person name="Wang G."/>
        </authorList>
    </citation>
    <scope>NUCLEOTIDE SEQUENCE [LARGE SCALE GENOMIC DNA]</scope>
    <source>
        <strain evidence="1 2">KCTC 19937</strain>
    </source>
</reference>
<sequence>MTDAPQPRSIDQLAEVVRTSGADVQAQSALWSAVFALEKWWFIAQGTMPDVAPVVASVDGVPSLLAFTEGPRARECALSMGFTEEEAGQVLAIPPQSVLETIDHLAAQGVQRLVIDQGVTGFFAPLTQLRAIHDFIGGGGA</sequence>
<name>A0A0A0JLA8_9MICO</name>
<accession>A0A0A0JLA8</accession>
<evidence type="ECO:0008006" key="3">
    <source>
        <dbReference type="Google" id="ProtNLM"/>
    </source>
</evidence>
<dbReference type="OrthoDB" id="3635752at2"/>
<evidence type="ECO:0000313" key="1">
    <source>
        <dbReference type="EMBL" id="KGN36842.1"/>
    </source>
</evidence>
<dbReference type="STRING" id="1385521.N803_17315"/>
<gene>
    <name evidence="1" type="ORF">N803_17315</name>
</gene>
<proteinExistence type="predicted"/>
<dbReference type="RefSeq" id="WP_052112291.1">
    <property type="nucleotide sequence ID" value="NZ_AVPK01000008.1"/>
</dbReference>
<dbReference type="Proteomes" id="UP000030011">
    <property type="component" value="Unassembled WGS sequence"/>
</dbReference>
<dbReference type="eggNOG" id="ENOG5033FUC">
    <property type="taxonomic scope" value="Bacteria"/>
</dbReference>
<dbReference type="AlphaFoldDB" id="A0A0A0JLA8"/>
<comment type="caution">
    <text evidence="1">The sequence shown here is derived from an EMBL/GenBank/DDBJ whole genome shotgun (WGS) entry which is preliminary data.</text>
</comment>
<organism evidence="1 2">
    <name type="scientific">Knoellia subterranea KCTC 19937</name>
    <dbReference type="NCBI Taxonomy" id="1385521"/>
    <lineage>
        <taxon>Bacteria</taxon>
        <taxon>Bacillati</taxon>
        <taxon>Actinomycetota</taxon>
        <taxon>Actinomycetes</taxon>
        <taxon>Micrococcales</taxon>
        <taxon>Intrasporangiaceae</taxon>
        <taxon>Knoellia</taxon>
    </lineage>
</organism>
<dbReference type="EMBL" id="AVPK01000008">
    <property type="protein sequence ID" value="KGN36842.1"/>
    <property type="molecule type" value="Genomic_DNA"/>
</dbReference>
<evidence type="ECO:0000313" key="2">
    <source>
        <dbReference type="Proteomes" id="UP000030011"/>
    </source>
</evidence>
<keyword evidence="2" id="KW-1185">Reference proteome</keyword>